<dbReference type="GO" id="GO:0009425">
    <property type="term" value="C:bacterial-type flagellum basal body"/>
    <property type="evidence" value="ECO:0007669"/>
    <property type="project" value="UniProtKB-SubCell"/>
</dbReference>
<evidence type="ECO:0000256" key="2">
    <source>
        <dbReference type="ARBA" id="ARBA00004236"/>
    </source>
</evidence>
<keyword evidence="7" id="KW-0975">Bacterial flagellum</keyword>
<dbReference type="PANTHER" id="PTHR38766:SF1">
    <property type="entry name" value="FLAGELLAR PROTEIN FLIO"/>
    <property type="match status" value="1"/>
</dbReference>
<sequence>MELLDTHQLMKFIAALLFVLSLMGLLALAMRRINNGGTVMPLARRRLKVVETLPLDPRRKLAIVRCDNREHLLILGTNTETVIESGLKAPQDSGNIIKIEKSA</sequence>
<dbReference type="AlphaFoldDB" id="A0A7T5UGZ2"/>
<comment type="subcellular location">
    <subcellularLocation>
        <location evidence="1">Bacterial flagellum basal body</location>
    </subcellularLocation>
    <subcellularLocation>
        <location evidence="2">Cell membrane</location>
    </subcellularLocation>
</comment>
<keyword evidence="5 9" id="KW-1133">Transmembrane helix</keyword>
<evidence type="ECO:0000256" key="9">
    <source>
        <dbReference type="SAM" id="Phobius"/>
    </source>
</evidence>
<evidence type="ECO:0000313" key="10">
    <source>
        <dbReference type="EMBL" id="QQG35860.1"/>
    </source>
</evidence>
<evidence type="ECO:0000256" key="3">
    <source>
        <dbReference type="ARBA" id="ARBA00022475"/>
    </source>
</evidence>
<dbReference type="GO" id="GO:0005886">
    <property type="term" value="C:plasma membrane"/>
    <property type="evidence" value="ECO:0007669"/>
    <property type="project" value="UniProtKB-SubCell"/>
</dbReference>
<accession>A0A7T5UGZ2</accession>
<dbReference type="PANTHER" id="PTHR38766">
    <property type="entry name" value="FLAGELLAR PROTEIN FLIO"/>
    <property type="match status" value="1"/>
</dbReference>
<comment type="similarity">
    <text evidence="8">Belongs to the FliO/MopB family.</text>
</comment>
<evidence type="ECO:0000256" key="5">
    <source>
        <dbReference type="ARBA" id="ARBA00022989"/>
    </source>
</evidence>
<protein>
    <submittedName>
        <fullName evidence="10">FliO/MopB family protein</fullName>
    </submittedName>
</protein>
<keyword evidence="3" id="KW-1003">Cell membrane</keyword>
<evidence type="ECO:0000313" key="11">
    <source>
        <dbReference type="Proteomes" id="UP000595362"/>
    </source>
</evidence>
<evidence type="ECO:0000256" key="6">
    <source>
        <dbReference type="ARBA" id="ARBA00023136"/>
    </source>
</evidence>
<proteinExistence type="inferred from homology"/>
<feature type="transmembrane region" description="Helical" evidence="9">
    <location>
        <begin position="12"/>
        <end position="30"/>
    </location>
</feature>
<dbReference type="Proteomes" id="UP000595362">
    <property type="component" value="Chromosome"/>
</dbReference>
<keyword evidence="6 9" id="KW-0472">Membrane</keyword>
<evidence type="ECO:0000256" key="8">
    <source>
        <dbReference type="ARBA" id="ARBA00037937"/>
    </source>
</evidence>
<evidence type="ECO:0000256" key="1">
    <source>
        <dbReference type="ARBA" id="ARBA00004117"/>
    </source>
</evidence>
<evidence type="ECO:0000256" key="7">
    <source>
        <dbReference type="ARBA" id="ARBA00023143"/>
    </source>
</evidence>
<dbReference type="EMBL" id="CP066681">
    <property type="protein sequence ID" value="QQG35860.1"/>
    <property type="molecule type" value="Genomic_DNA"/>
</dbReference>
<name>A0A7T5UGZ2_9BACT</name>
<dbReference type="GO" id="GO:0044781">
    <property type="term" value="P:bacterial-type flagellum organization"/>
    <property type="evidence" value="ECO:0007669"/>
    <property type="project" value="InterPro"/>
</dbReference>
<organism evidence="10 11">
    <name type="scientific">Micavibrio aeruginosavorus</name>
    <dbReference type="NCBI Taxonomy" id="349221"/>
    <lineage>
        <taxon>Bacteria</taxon>
        <taxon>Pseudomonadati</taxon>
        <taxon>Bdellovibrionota</taxon>
        <taxon>Bdellovibrionia</taxon>
        <taxon>Bdellovibrionales</taxon>
        <taxon>Pseudobdellovibrionaceae</taxon>
        <taxon>Micavibrio</taxon>
    </lineage>
</organism>
<dbReference type="Pfam" id="PF04347">
    <property type="entry name" value="FliO"/>
    <property type="match status" value="1"/>
</dbReference>
<keyword evidence="4 9" id="KW-0812">Transmembrane</keyword>
<gene>
    <name evidence="10" type="ORF">HYS17_10210</name>
</gene>
<reference evidence="10 11" key="1">
    <citation type="submission" date="2020-07" db="EMBL/GenBank/DDBJ databases">
        <title>Huge and variable diversity of episymbiotic CPR bacteria and DPANN archaea in groundwater ecosystems.</title>
        <authorList>
            <person name="He C.Y."/>
            <person name="Keren R."/>
            <person name="Whittaker M."/>
            <person name="Farag I.F."/>
            <person name="Doudna J."/>
            <person name="Cate J.H.D."/>
            <person name="Banfield J.F."/>
        </authorList>
    </citation>
    <scope>NUCLEOTIDE SEQUENCE [LARGE SCALE GENOMIC DNA]</scope>
    <source>
        <strain evidence="10">NC_groundwater_70_Ag_B-0.1um_54_66</strain>
    </source>
</reference>
<dbReference type="InterPro" id="IPR022781">
    <property type="entry name" value="Flagellar_biosynth_FliO"/>
</dbReference>
<evidence type="ECO:0000256" key="4">
    <source>
        <dbReference type="ARBA" id="ARBA00022692"/>
    </source>
</evidence>
<dbReference type="InterPro" id="IPR052205">
    <property type="entry name" value="FliO/MopB"/>
</dbReference>